<evidence type="ECO:0000313" key="2">
    <source>
        <dbReference type="EMBL" id="RPB19157.1"/>
    </source>
</evidence>
<protein>
    <submittedName>
        <fullName evidence="2">Uncharacterized protein</fullName>
    </submittedName>
</protein>
<gene>
    <name evidence="2" type="ORF">L211DRAFT_662001</name>
</gene>
<dbReference type="EMBL" id="ML121596">
    <property type="protein sequence ID" value="RPB19157.1"/>
    <property type="molecule type" value="Genomic_DNA"/>
</dbReference>
<sequence length="72" mass="7919">MLFTHFSPPFDTCVALSCQLPEMTKLANHRSCPTDSPSTNPFQLTGNEVPLSATSRYPALRRSSPSTSPQQH</sequence>
<proteinExistence type="predicted"/>
<organism evidence="2 3">
    <name type="scientific">Terfezia boudieri ATCC MYA-4762</name>
    <dbReference type="NCBI Taxonomy" id="1051890"/>
    <lineage>
        <taxon>Eukaryota</taxon>
        <taxon>Fungi</taxon>
        <taxon>Dikarya</taxon>
        <taxon>Ascomycota</taxon>
        <taxon>Pezizomycotina</taxon>
        <taxon>Pezizomycetes</taxon>
        <taxon>Pezizales</taxon>
        <taxon>Pezizaceae</taxon>
        <taxon>Terfezia</taxon>
    </lineage>
</organism>
<dbReference type="Proteomes" id="UP000267821">
    <property type="component" value="Unassembled WGS sequence"/>
</dbReference>
<evidence type="ECO:0000256" key="1">
    <source>
        <dbReference type="SAM" id="MobiDB-lite"/>
    </source>
</evidence>
<name>A0A3N4L8D3_9PEZI</name>
<accession>A0A3N4L8D3</accession>
<feature type="compositionally biased region" description="Polar residues" evidence="1">
    <location>
        <begin position="63"/>
        <end position="72"/>
    </location>
</feature>
<evidence type="ECO:0000313" key="3">
    <source>
        <dbReference type="Proteomes" id="UP000267821"/>
    </source>
</evidence>
<feature type="compositionally biased region" description="Polar residues" evidence="1">
    <location>
        <begin position="31"/>
        <end position="46"/>
    </location>
</feature>
<feature type="region of interest" description="Disordered" evidence="1">
    <location>
        <begin position="28"/>
        <end position="72"/>
    </location>
</feature>
<dbReference type="InParanoid" id="A0A3N4L8D3"/>
<keyword evidence="3" id="KW-1185">Reference proteome</keyword>
<reference evidence="2 3" key="1">
    <citation type="journal article" date="2018" name="Nat. Ecol. Evol.">
        <title>Pezizomycetes genomes reveal the molecular basis of ectomycorrhizal truffle lifestyle.</title>
        <authorList>
            <person name="Murat C."/>
            <person name="Payen T."/>
            <person name="Noel B."/>
            <person name="Kuo A."/>
            <person name="Morin E."/>
            <person name="Chen J."/>
            <person name="Kohler A."/>
            <person name="Krizsan K."/>
            <person name="Balestrini R."/>
            <person name="Da Silva C."/>
            <person name="Montanini B."/>
            <person name="Hainaut M."/>
            <person name="Levati E."/>
            <person name="Barry K.W."/>
            <person name="Belfiori B."/>
            <person name="Cichocki N."/>
            <person name="Clum A."/>
            <person name="Dockter R.B."/>
            <person name="Fauchery L."/>
            <person name="Guy J."/>
            <person name="Iotti M."/>
            <person name="Le Tacon F."/>
            <person name="Lindquist E.A."/>
            <person name="Lipzen A."/>
            <person name="Malagnac F."/>
            <person name="Mello A."/>
            <person name="Molinier V."/>
            <person name="Miyauchi S."/>
            <person name="Poulain J."/>
            <person name="Riccioni C."/>
            <person name="Rubini A."/>
            <person name="Sitrit Y."/>
            <person name="Splivallo R."/>
            <person name="Traeger S."/>
            <person name="Wang M."/>
            <person name="Zifcakova L."/>
            <person name="Wipf D."/>
            <person name="Zambonelli A."/>
            <person name="Paolocci F."/>
            <person name="Nowrousian M."/>
            <person name="Ottonello S."/>
            <person name="Baldrian P."/>
            <person name="Spatafora J.W."/>
            <person name="Henrissat B."/>
            <person name="Nagy L.G."/>
            <person name="Aury J.M."/>
            <person name="Wincker P."/>
            <person name="Grigoriev I.V."/>
            <person name="Bonfante P."/>
            <person name="Martin F.M."/>
        </authorList>
    </citation>
    <scope>NUCLEOTIDE SEQUENCE [LARGE SCALE GENOMIC DNA]</scope>
    <source>
        <strain evidence="2 3">ATCC MYA-4762</strain>
    </source>
</reference>
<dbReference type="AlphaFoldDB" id="A0A3N4L8D3"/>